<dbReference type="SUPFAM" id="SSF52218">
    <property type="entry name" value="Flavoproteins"/>
    <property type="match status" value="1"/>
</dbReference>
<evidence type="ECO:0000256" key="5">
    <source>
        <dbReference type="ARBA" id="ARBA00048542"/>
    </source>
</evidence>
<gene>
    <name evidence="6" type="primary">azoR</name>
    <name evidence="8" type="ORF">ED208_03175</name>
</gene>
<comment type="function">
    <text evidence="6">Quinone reductase that provides resistance to thiol-specific stress caused by electrophilic quinones.</text>
</comment>
<comment type="caution">
    <text evidence="8">The sequence shown here is derived from an EMBL/GenBank/DDBJ whole genome shotgun (WGS) entry which is preliminary data.</text>
</comment>
<protein>
    <recommendedName>
        <fullName evidence="6">FMN dependent NADH:quinone oxidoreductase</fullName>
        <ecNumber evidence="6">1.6.5.-</ecNumber>
    </recommendedName>
    <alternativeName>
        <fullName evidence="6">Azo-dye reductase</fullName>
    </alternativeName>
    <alternativeName>
        <fullName evidence="6">FMN-dependent NADH-azo compound oxidoreductase</fullName>
    </alternativeName>
    <alternativeName>
        <fullName evidence="6">FMN-dependent NADH-azoreductase</fullName>
        <ecNumber evidence="6">1.7.1.17</ecNumber>
    </alternativeName>
</protein>
<evidence type="ECO:0000313" key="9">
    <source>
        <dbReference type="Proteomes" id="UP000282106"/>
    </source>
</evidence>
<accession>A0A3N0VLB6</accession>
<dbReference type="InterPro" id="IPR050104">
    <property type="entry name" value="FMN-dep_NADH:Q_OxRdtase_AzoR1"/>
</dbReference>
<keyword evidence="1 6" id="KW-0285">Flavoprotein</keyword>
<dbReference type="GO" id="GO:0016652">
    <property type="term" value="F:oxidoreductase activity, acting on NAD(P)H as acceptor"/>
    <property type="evidence" value="ECO:0007669"/>
    <property type="project" value="UniProtKB-UniRule"/>
</dbReference>
<dbReference type="GO" id="GO:0009055">
    <property type="term" value="F:electron transfer activity"/>
    <property type="evidence" value="ECO:0007669"/>
    <property type="project" value="UniProtKB-UniRule"/>
</dbReference>
<dbReference type="InterPro" id="IPR003680">
    <property type="entry name" value="Flavodoxin_fold"/>
</dbReference>
<organism evidence="8 9">
    <name type="scientific">Stagnimonas aquatica</name>
    <dbReference type="NCBI Taxonomy" id="2689987"/>
    <lineage>
        <taxon>Bacteria</taxon>
        <taxon>Pseudomonadati</taxon>
        <taxon>Pseudomonadota</taxon>
        <taxon>Gammaproteobacteria</taxon>
        <taxon>Nevskiales</taxon>
        <taxon>Nevskiaceae</taxon>
        <taxon>Stagnimonas</taxon>
    </lineage>
</organism>
<dbReference type="Gene3D" id="3.40.50.360">
    <property type="match status" value="1"/>
</dbReference>
<evidence type="ECO:0000256" key="4">
    <source>
        <dbReference type="ARBA" id="ARBA00023027"/>
    </source>
</evidence>
<evidence type="ECO:0000256" key="3">
    <source>
        <dbReference type="ARBA" id="ARBA00023002"/>
    </source>
</evidence>
<keyword evidence="2 6" id="KW-0288">FMN</keyword>
<dbReference type="HAMAP" id="MF_01216">
    <property type="entry name" value="Azoreductase_type1"/>
    <property type="match status" value="1"/>
</dbReference>
<comment type="function">
    <text evidence="6">Also exhibits azoreductase activity. Catalyzes the reductive cleavage of the azo bond in aromatic azo compounds to the corresponding amines.</text>
</comment>
<dbReference type="GO" id="GO:0010181">
    <property type="term" value="F:FMN binding"/>
    <property type="evidence" value="ECO:0007669"/>
    <property type="project" value="UniProtKB-UniRule"/>
</dbReference>
<dbReference type="InterPro" id="IPR023048">
    <property type="entry name" value="NADH:quinone_OxRdtase_FMN_depd"/>
</dbReference>
<feature type="binding site" evidence="6">
    <location>
        <position position="10"/>
    </location>
    <ligand>
        <name>FMN</name>
        <dbReference type="ChEBI" id="CHEBI:58210"/>
    </ligand>
</feature>
<dbReference type="EC" id="1.6.5.-" evidence="6"/>
<comment type="caution">
    <text evidence="6">Lacks conserved residue(s) required for the propagation of feature annotation.</text>
</comment>
<sequence>MTKLLQINTSLFAGKGQSSQLAEQFVAEWRQNHPDTQVQVRDLANDGVPHLDAQRFSAFITPAEARSPEQQAVADYSEALIAELKAAEVIVLGLPMYNFGVPSQLKSYFDHIARAGISFRYTANGPEGLIKGKKVYVFAARGGLYAGTPLDSQTNYVRDFLRFIGITDVEFVYAEGLNIDADRKQSALHQAQDAIQRLAA</sequence>
<reference evidence="8 9" key="1">
    <citation type="submission" date="2018-10" db="EMBL/GenBank/DDBJ databases">
        <authorList>
            <person name="Chen W.-M."/>
        </authorList>
    </citation>
    <scope>NUCLEOTIDE SEQUENCE [LARGE SCALE GENOMIC DNA]</scope>
    <source>
        <strain evidence="8 9">THS-13</strain>
    </source>
</reference>
<comment type="similarity">
    <text evidence="6">Belongs to the azoreductase type 1 family.</text>
</comment>
<keyword evidence="3 6" id="KW-0560">Oxidoreductase</keyword>
<keyword evidence="4 6" id="KW-0520">NAD</keyword>
<comment type="catalytic activity">
    <reaction evidence="5">
        <text>N,N-dimethyl-1,4-phenylenediamine + anthranilate + 2 NAD(+) = 2-(4-dimethylaminophenyl)diazenylbenzoate + 2 NADH + 2 H(+)</text>
        <dbReference type="Rhea" id="RHEA:55872"/>
        <dbReference type="ChEBI" id="CHEBI:15378"/>
        <dbReference type="ChEBI" id="CHEBI:15783"/>
        <dbReference type="ChEBI" id="CHEBI:16567"/>
        <dbReference type="ChEBI" id="CHEBI:57540"/>
        <dbReference type="ChEBI" id="CHEBI:57945"/>
        <dbReference type="ChEBI" id="CHEBI:71579"/>
        <dbReference type="EC" id="1.7.1.17"/>
    </reaction>
    <physiologicalReaction direction="right-to-left" evidence="5">
        <dbReference type="Rhea" id="RHEA:55874"/>
    </physiologicalReaction>
</comment>
<dbReference type="PANTHER" id="PTHR43741">
    <property type="entry name" value="FMN-DEPENDENT NADH-AZOREDUCTASE 1"/>
    <property type="match status" value="1"/>
</dbReference>
<dbReference type="Pfam" id="PF02525">
    <property type="entry name" value="Flavodoxin_2"/>
    <property type="match status" value="1"/>
</dbReference>
<evidence type="ECO:0000313" key="8">
    <source>
        <dbReference type="EMBL" id="ROH93535.1"/>
    </source>
</evidence>
<dbReference type="GO" id="GO:0016655">
    <property type="term" value="F:oxidoreductase activity, acting on NAD(P)H, quinone or similar compound as acceptor"/>
    <property type="evidence" value="ECO:0007669"/>
    <property type="project" value="InterPro"/>
</dbReference>
<name>A0A3N0VLB6_9GAMM</name>
<feature type="domain" description="Flavodoxin-like fold" evidence="7">
    <location>
        <begin position="3"/>
        <end position="197"/>
    </location>
</feature>
<comment type="catalytic activity">
    <reaction evidence="6">
        <text>2 a quinone + NADH + H(+) = 2 a 1,4-benzosemiquinone + NAD(+)</text>
        <dbReference type="Rhea" id="RHEA:65952"/>
        <dbReference type="ChEBI" id="CHEBI:15378"/>
        <dbReference type="ChEBI" id="CHEBI:57540"/>
        <dbReference type="ChEBI" id="CHEBI:57945"/>
        <dbReference type="ChEBI" id="CHEBI:132124"/>
        <dbReference type="ChEBI" id="CHEBI:134225"/>
    </reaction>
</comment>
<evidence type="ECO:0000256" key="6">
    <source>
        <dbReference type="HAMAP-Rule" id="MF_01216"/>
    </source>
</evidence>
<dbReference type="AlphaFoldDB" id="A0A3N0VLB6"/>
<evidence type="ECO:0000259" key="7">
    <source>
        <dbReference type="Pfam" id="PF02525"/>
    </source>
</evidence>
<comment type="cofactor">
    <cofactor evidence="6">
        <name>FMN</name>
        <dbReference type="ChEBI" id="CHEBI:58210"/>
    </cofactor>
    <text evidence="6">Binds 1 FMN per subunit.</text>
</comment>
<dbReference type="PANTHER" id="PTHR43741:SF2">
    <property type="entry name" value="FMN-DEPENDENT NADH:QUINONE OXIDOREDUCTASE"/>
    <property type="match status" value="1"/>
</dbReference>
<proteinExistence type="inferred from homology"/>
<dbReference type="InParanoid" id="A0A3N0VLB6"/>
<feature type="binding site" evidence="6">
    <location>
        <begin position="96"/>
        <end position="99"/>
    </location>
    <ligand>
        <name>FMN</name>
        <dbReference type="ChEBI" id="CHEBI:58210"/>
    </ligand>
</feature>
<keyword evidence="9" id="KW-1185">Reference proteome</keyword>
<evidence type="ECO:0000256" key="1">
    <source>
        <dbReference type="ARBA" id="ARBA00022630"/>
    </source>
</evidence>
<dbReference type="InterPro" id="IPR029039">
    <property type="entry name" value="Flavoprotein-like_sf"/>
</dbReference>
<dbReference type="FunCoup" id="A0A3N0VLB6">
    <property type="interactions" value="65"/>
</dbReference>
<dbReference type="Proteomes" id="UP000282106">
    <property type="component" value="Unassembled WGS sequence"/>
</dbReference>
<dbReference type="RefSeq" id="WP_123210390.1">
    <property type="nucleotide sequence ID" value="NZ_RJVO01000001.1"/>
</dbReference>
<comment type="subunit">
    <text evidence="6">Homodimer.</text>
</comment>
<evidence type="ECO:0000256" key="2">
    <source>
        <dbReference type="ARBA" id="ARBA00022643"/>
    </source>
</evidence>
<dbReference type="EC" id="1.7.1.17" evidence="6"/>
<dbReference type="EMBL" id="RJVO01000001">
    <property type="protein sequence ID" value="ROH93535.1"/>
    <property type="molecule type" value="Genomic_DNA"/>
</dbReference>